<dbReference type="InterPro" id="IPR000394">
    <property type="entry name" value="RNA_pol_sigma_54"/>
</dbReference>
<keyword evidence="6" id="KW-0731">Sigma factor</keyword>
<dbReference type="GO" id="GO:0001216">
    <property type="term" value="F:DNA-binding transcription activator activity"/>
    <property type="evidence" value="ECO:0007669"/>
    <property type="project" value="InterPro"/>
</dbReference>
<evidence type="ECO:0000256" key="3">
    <source>
        <dbReference type="ARBA" id="ARBA00022679"/>
    </source>
</evidence>
<dbReference type="NCBIfam" id="NF004602">
    <property type="entry name" value="PRK05932.2-4"/>
    <property type="match status" value="1"/>
</dbReference>
<evidence type="ECO:0000256" key="4">
    <source>
        <dbReference type="ARBA" id="ARBA00022695"/>
    </source>
</evidence>
<keyword evidence="8" id="KW-0804">Transcription</keyword>
<dbReference type="GO" id="GO:0016987">
    <property type="term" value="F:sigma factor activity"/>
    <property type="evidence" value="ECO:0007669"/>
    <property type="project" value="UniProtKB-KW"/>
</dbReference>
<dbReference type="Pfam" id="PF04963">
    <property type="entry name" value="Sigma54_CBD"/>
    <property type="match status" value="1"/>
</dbReference>
<keyword evidence="12" id="KW-1185">Reference proteome</keyword>
<dbReference type="PANTHER" id="PTHR32248">
    <property type="entry name" value="RNA POLYMERASE SIGMA-54 FACTOR"/>
    <property type="match status" value="1"/>
</dbReference>
<dbReference type="NCBIfam" id="TIGR02395">
    <property type="entry name" value="rpoN_sigma"/>
    <property type="match status" value="1"/>
</dbReference>
<dbReference type="InterPro" id="IPR038709">
    <property type="entry name" value="RpoN_core-bd_sf"/>
</dbReference>
<dbReference type="PROSITE" id="PS50044">
    <property type="entry name" value="SIGMA54_3"/>
    <property type="match status" value="1"/>
</dbReference>
<keyword evidence="4" id="KW-0548">Nucleotidyltransferase</keyword>
<dbReference type="Gene3D" id="1.10.10.1330">
    <property type="entry name" value="RNA polymerase sigma-54 factor, core-binding domain"/>
    <property type="match status" value="1"/>
</dbReference>
<dbReference type="PROSITE" id="PS00718">
    <property type="entry name" value="SIGMA54_2"/>
    <property type="match status" value="1"/>
</dbReference>
<dbReference type="GO" id="GO:0016779">
    <property type="term" value="F:nucleotidyltransferase activity"/>
    <property type="evidence" value="ECO:0007669"/>
    <property type="project" value="UniProtKB-KW"/>
</dbReference>
<evidence type="ECO:0000259" key="10">
    <source>
        <dbReference type="Pfam" id="PF04963"/>
    </source>
</evidence>
<dbReference type="InterPro" id="IPR007046">
    <property type="entry name" value="RNA_pol_sigma_54_core-bd"/>
</dbReference>
<dbReference type="Pfam" id="PF04552">
    <property type="entry name" value="Sigma54_DBD"/>
    <property type="match status" value="1"/>
</dbReference>
<keyword evidence="5" id="KW-0805">Transcription regulation</keyword>
<dbReference type="EMBL" id="CP041165">
    <property type="protein sequence ID" value="QOP41367.1"/>
    <property type="molecule type" value="Genomic_DNA"/>
</dbReference>
<dbReference type="AlphaFoldDB" id="A0A7M1AV95"/>
<organism evidence="11 12">
    <name type="scientific">Sulfurimonas marina</name>
    <dbReference type="NCBI Taxonomy" id="2590551"/>
    <lineage>
        <taxon>Bacteria</taxon>
        <taxon>Pseudomonadati</taxon>
        <taxon>Campylobacterota</taxon>
        <taxon>Epsilonproteobacteria</taxon>
        <taxon>Campylobacterales</taxon>
        <taxon>Sulfurimonadaceae</taxon>
        <taxon>Sulfurimonas</taxon>
    </lineage>
</organism>
<dbReference type="GO" id="GO:0006352">
    <property type="term" value="P:DNA-templated transcription initiation"/>
    <property type="evidence" value="ECO:0007669"/>
    <property type="project" value="InterPro"/>
</dbReference>
<keyword evidence="7" id="KW-0238">DNA-binding</keyword>
<dbReference type="PANTHER" id="PTHR32248:SF4">
    <property type="entry name" value="RNA POLYMERASE SIGMA-54 FACTOR"/>
    <property type="match status" value="1"/>
</dbReference>
<protein>
    <submittedName>
        <fullName evidence="11">RNA polymerase factor sigma-54</fullName>
    </submittedName>
</protein>
<reference evidence="11 12" key="1">
    <citation type="submission" date="2019-06" db="EMBL/GenBank/DDBJ databases">
        <title>Sulfurimonas gotlandica sp. nov., a chemoautotrophic and psychrotolerant epsilonproteobacterium isolated from a pelagic redoxcline, and an emended description of the genus Sulfurimonas.</title>
        <authorList>
            <person name="Wang S."/>
            <person name="Jiang L."/>
            <person name="Shao Z."/>
        </authorList>
    </citation>
    <scope>NUCLEOTIDE SEQUENCE [LARGE SCALE GENOMIC DNA]</scope>
    <source>
        <strain evidence="11 12">B2</strain>
    </source>
</reference>
<keyword evidence="3" id="KW-0808">Transferase</keyword>
<sequence>MAVLRQSQSVENKHKLSNTLRNWLPILHSSLSDLGEAMEPFVSANPVVEVKSGYEEDFEKKIPKKIVSGSGVNNSRTEQIEALTIQSKSLYEVLDEQLEAPLFPTPISQEIAQFVVANLDENGYYEGESDEFCQEHNIDLDAFEKVRLRFAHIEPMGIGAKDLSESFLFQLDNSEISNEAYPLGVEMINDLQNIHSYSNREHFSEVMHIISTFKNPPNIEYQEDSSHVVPDLMIYFNDEQQIEVKLNDAYYPAINIDTSYGVEHDFVSQKIKEAKSLVDALEMRKATLYKVGLMIVEYQYDFFIGGQIMPLTLKTLADEFGHNPSTISRAIANKYIACDRGVLAMKDFFTTAIDEDVSNAAIKEFLVGLVKAESREKPLSDMKLLDLIQEKFKVKMVRRTIAKYRKQLNIAGSSERKKLYQLGLS</sequence>
<evidence type="ECO:0000256" key="1">
    <source>
        <dbReference type="ARBA" id="ARBA00008798"/>
    </source>
</evidence>
<gene>
    <name evidence="11" type="ORF">FJR03_06265</name>
</gene>
<dbReference type="Gene3D" id="1.10.10.60">
    <property type="entry name" value="Homeodomain-like"/>
    <property type="match status" value="1"/>
</dbReference>
<dbReference type="Proteomes" id="UP000593910">
    <property type="component" value="Chromosome"/>
</dbReference>
<feature type="domain" description="RNA polymerase sigma factor 54 DNA-binding" evidence="9">
    <location>
        <begin position="266"/>
        <end position="418"/>
    </location>
</feature>
<dbReference type="GO" id="GO:0003677">
    <property type="term" value="F:DNA binding"/>
    <property type="evidence" value="ECO:0007669"/>
    <property type="project" value="UniProtKB-KW"/>
</dbReference>
<evidence type="ECO:0000256" key="7">
    <source>
        <dbReference type="ARBA" id="ARBA00023125"/>
    </source>
</evidence>
<evidence type="ECO:0000256" key="2">
    <source>
        <dbReference type="ARBA" id="ARBA00022478"/>
    </source>
</evidence>
<dbReference type="RefSeq" id="WP_193112681.1">
    <property type="nucleotide sequence ID" value="NZ_CP041165.1"/>
</dbReference>
<accession>A0A7M1AV95</accession>
<feature type="domain" description="RNA polymerase sigma factor 54 core-binding" evidence="10">
    <location>
        <begin position="80"/>
        <end position="260"/>
    </location>
</feature>
<dbReference type="KEGG" id="smax:FJR03_06265"/>
<comment type="similarity">
    <text evidence="1">Belongs to the sigma-54 factor family.</text>
</comment>
<evidence type="ECO:0000256" key="8">
    <source>
        <dbReference type="ARBA" id="ARBA00023163"/>
    </source>
</evidence>
<evidence type="ECO:0000256" key="5">
    <source>
        <dbReference type="ARBA" id="ARBA00023015"/>
    </source>
</evidence>
<evidence type="ECO:0000256" key="6">
    <source>
        <dbReference type="ARBA" id="ARBA00023082"/>
    </source>
</evidence>
<keyword evidence="2" id="KW-0240">DNA-directed RNA polymerase</keyword>
<proteinExistence type="inferred from homology"/>
<dbReference type="PRINTS" id="PR00045">
    <property type="entry name" value="SIGMA54FCT"/>
</dbReference>
<dbReference type="InterPro" id="IPR007634">
    <property type="entry name" value="RNA_pol_sigma_54_DNA-bd"/>
</dbReference>
<evidence type="ECO:0000313" key="12">
    <source>
        <dbReference type="Proteomes" id="UP000593910"/>
    </source>
</evidence>
<evidence type="ECO:0000259" key="9">
    <source>
        <dbReference type="Pfam" id="PF04552"/>
    </source>
</evidence>
<dbReference type="Pfam" id="PF00309">
    <property type="entry name" value="Sigma54_AID"/>
    <property type="match status" value="1"/>
</dbReference>
<name>A0A7M1AV95_9BACT</name>
<evidence type="ECO:0000313" key="11">
    <source>
        <dbReference type="EMBL" id="QOP41367.1"/>
    </source>
</evidence>
<dbReference type="GO" id="GO:0000428">
    <property type="term" value="C:DNA-directed RNA polymerase complex"/>
    <property type="evidence" value="ECO:0007669"/>
    <property type="project" value="UniProtKB-KW"/>
</dbReference>
<dbReference type="PIRSF" id="PIRSF000774">
    <property type="entry name" value="RpoN"/>
    <property type="match status" value="1"/>
</dbReference>